<comment type="subcellular location">
    <subcellularLocation>
        <location evidence="2">Secreted</location>
    </subcellularLocation>
</comment>
<dbReference type="Proteomes" id="UP000800097">
    <property type="component" value="Unassembled WGS sequence"/>
</dbReference>
<dbReference type="RefSeq" id="XP_033650333.1">
    <property type="nucleotide sequence ID" value="XM_033801211.1"/>
</dbReference>
<evidence type="ECO:0000256" key="8">
    <source>
        <dbReference type="ARBA" id="ARBA00023295"/>
    </source>
</evidence>
<dbReference type="OrthoDB" id="406631at2759"/>
<keyword evidence="8" id="KW-0326">Glycosidase</keyword>
<accession>A0A6A6J9C3</accession>
<gene>
    <name evidence="10" type="ORF">EI97DRAFT_461577</name>
</gene>
<name>A0A6A6J9C3_WESOR</name>
<dbReference type="Pfam" id="PF26410">
    <property type="entry name" value="GH5_mannosidase"/>
    <property type="match status" value="1"/>
</dbReference>
<sequence length="210" mass="23429">MVNGYQVPDAVSELHQTRHCSLPHLYGRICLELANEPRCKRCKTSALTDWIRKTSNYIRSLHSDHMITVGDRDSDSQAMEAIPTSLAAANFALPNISFGTFHLCPDSWGVSDSFGDGWVAAHAKICQQLSKPCLFEEYGVTKAADHCPVESGWQQTSLGLKDVGMAGDLFWQLRDTIRSTGQQTHNDGHMIYYGSSDWKCLVDEHIKRIG</sequence>
<evidence type="ECO:0000259" key="9">
    <source>
        <dbReference type="Pfam" id="PF26410"/>
    </source>
</evidence>
<dbReference type="PANTHER" id="PTHR31451:SF39">
    <property type="entry name" value="MANNAN ENDO-1,4-BETA-MANNOSIDASE 1"/>
    <property type="match status" value="1"/>
</dbReference>
<evidence type="ECO:0000256" key="3">
    <source>
        <dbReference type="ARBA" id="ARBA00005641"/>
    </source>
</evidence>
<dbReference type="InterPro" id="IPR001547">
    <property type="entry name" value="Glyco_hydro_5"/>
</dbReference>
<dbReference type="InterPro" id="IPR017853">
    <property type="entry name" value="GH"/>
</dbReference>
<keyword evidence="5" id="KW-0964">Secreted</keyword>
<dbReference type="EC" id="3.2.1.78" evidence="4"/>
<dbReference type="GO" id="GO:0046355">
    <property type="term" value="P:mannan catabolic process"/>
    <property type="evidence" value="ECO:0007669"/>
    <property type="project" value="UniProtKB-ARBA"/>
</dbReference>
<dbReference type="PANTHER" id="PTHR31451">
    <property type="match status" value="1"/>
</dbReference>
<dbReference type="GO" id="GO:0005576">
    <property type="term" value="C:extracellular region"/>
    <property type="evidence" value="ECO:0007669"/>
    <property type="project" value="UniProtKB-SubCell"/>
</dbReference>
<organism evidence="10 11">
    <name type="scientific">Westerdykella ornata</name>
    <dbReference type="NCBI Taxonomy" id="318751"/>
    <lineage>
        <taxon>Eukaryota</taxon>
        <taxon>Fungi</taxon>
        <taxon>Dikarya</taxon>
        <taxon>Ascomycota</taxon>
        <taxon>Pezizomycotina</taxon>
        <taxon>Dothideomycetes</taxon>
        <taxon>Pleosporomycetidae</taxon>
        <taxon>Pleosporales</taxon>
        <taxon>Sporormiaceae</taxon>
        <taxon>Westerdykella</taxon>
    </lineage>
</organism>
<evidence type="ECO:0000256" key="7">
    <source>
        <dbReference type="ARBA" id="ARBA00022801"/>
    </source>
</evidence>
<evidence type="ECO:0000313" key="11">
    <source>
        <dbReference type="Proteomes" id="UP000800097"/>
    </source>
</evidence>
<dbReference type="InterPro" id="IPR045053">
    <property type="entry name" value="MAN-like"/>
</dbReference>
<dbReference type="Gene3D" id="3.20.20.80">
    <property type="entry name" value="Glycosidases"/>
    <property type="match status" value="1"/>
</dbReference>
<comment type="catalytic activity">
    <reaction evidence="1">
        <text>Random hydrolysis of (1-&gt;4)-beta-D-mannosidic linkages in mannans, galactomannans and glucomannans.</text>
        <dbReference type="EC" id="3.2.1.78"/>
    </reaction>
</comment>
<feature type="domain" description="Glycoside hydrolase family 5" evidence="9">
    <location>
        <begin position="31"/>
        <end position="147"/>
    </location>
</feature>
<evidence type="ECO:0000256" key="6">
    <source>
        <dbReference type="ARBA" id="ARBA00022729"/>
    </source>
</evidence>
<dbReference type="AlphaFoldDB" id="A0A6A6J9C3"/>
<evidence type="ECO:0000256" key="5">
    <source>
        <dbReference type="ARBA" id="ARBA00022525"/>
    </source>
</evidence>
<keyword evidence="7 10" id="KW-0378">Hydrolase</keyword>
<evidence type="ECO:0000313" key="10">
    <source>
        <dbReference type="EMBL" id="KAF2272794.1"/>
    </source>
</evidence>
<keyword evidence="11" id="KW-1185">Reference proteome</keyword>
<dbReference type="GO" id="GO:0016985">
    <property type="term" value="F:mannan endo-1,4-beta-mannosidase activity"/>
    <property type="evidence" value="ECO:0007669"/>
    <property type="project" value="UniProtKB-EC"/>
</dbReference>
<dbReference type="SUPFAM" id="SSF51445">
    <property type="entry name" value="(Trans)glycosidases"/>
    <property type="match status" value="1"/>
</dbReference>
<dbReference type="GeneID" id="54554386"/>
<keyword evidence="6" id="KW-0732">Signal</keyword>
<proteinExistence type="inferred from homology"/>
<protein>
    <recommendedName>
        <fullName evidence="4">mannan endo-1,4-beta-mannosidase</fullName>
        <ecNumber evidence="4">3.2.1.78</ecNumber>
    </recommendedName>
</protein>
<evidence type="ECO:0000256" key="1">
    <source>
        <dbReference type="ARBA" id="ARBA00001678"/>
    </source>
</evidence>
<evidence type="ECO:0000256" key="4">
    <source>
        <dbReference type="ARBA" id="ARBA00012706"/>
    </source>
</evidence>
<comment type="similarity">
    <text evidence="3">Belongs to the glycosyl hydrolase 5 (cellulase A) family.</text>
</comment>
<dbReference type="EMBL" id="ML986516">
    <property type="protein sequence ID" value="KAF2272794.1"/>
    <property type="molecule type" value="Genomic_DNA"/>
</dbReference>
<reference evidence="10" key="1">
    <citation type="journal article" date="2020" name="Stud. Mycol.">
        <title>101 Dothideomycetes genomes: a test case for predicting lifestyles and emergence of pathogens.</title>
        <authorList>
            <person name="Haridas S."/>
            <person name="Albert R."/>
            <person name="Binder M."/>
            <person name="Bloem J."/>
            <person name="Labutti K."/>
            <person name="Salamov A."/>
            <person name="Andreopoulos B."/>
            <person name="Baker S."/>
            <person name="Barry K."/>
            <person name="Bills G."/>
            <person name="Bluhm B."/>
            <person name="Cannon C."/>
            <person name="Castanera R."/>
            <person name="Culley D."/>
            <person name="Daum C."/>
            <person name="Ezra D."/>
            <person name="Gonzalez J."/>
            <person name="Henrissat B."/>
            <person name="Kuo A."/>
            <person name="Liang C."/>
            <person name="Lipzen A."/>
            <person name="Lutzoni F."/>
            <person name="Magnuson J."/>
            <person name="Mondo S."/>
            <person name="Nolan M."/>
            <person name="Ohm R."/>
            <person name="Pangilinan J."/>
            <person name="Park H.-J."/>
            <person name="Ramirez L."/>
            <person name="Alfaro M."/>
            <person name="Sun H."/>
            <person name="Tritt A."/>
            <person name="Yoshinaga Y."/>
            <person name="Zwiers L.-H."/>
            <person name="Turgeon B."/>
            <person name="Goodwin S."/>
            <person name="Spatafora J."/>
            <person name="Crous P."/>
            <person name="Grigoriev I."/>
        </authorList>
    </citation>
    <scope>NUCLEOTIDE SEQUENCE</scope>
    <source>
        <strain evidence="10">CBS 379.55</strain>
    </source>
</reference>
<evidence type="ECO:0000256" key="2">
    <source>
        <dbReference type="ARBA" id="ARBA00004613"/>
    </source>
</evidence>